<name>A0A377J7B3_GRIHO</name>
<dbReference type="Gene3D" id="3.40.605.10">
    <property type="entry name" value="Aldehyde Dehydrogenase, Chain A, domain 1"/>
    <property type="match status" value="1"/>
</dbReference>
<dbReference type="AlphaFoldDB" id="A0A377J7B3"/>
<dbReference type="RefSeq" id="WP_005504607.1">
    <property type="nucleotide sequence ID" value="NZ_CP035691.1"/>
</dbReference>
<gene>
    <name evidence="2" type="ORF">NCTC11645_03367</name>
</gene>
<dbReference type="Proteomes" id="UP000254512">
    <property type="component" value="Unassembled WGS sequence"/>
</dbReference>
<organism evidence="2 3">
    <name type="scientific">Grimontia hollisae</name>
    <name type="common">Vibrio hollisae</name>
    <dbReference type="NCBI Taxonomy" id="673"/>
    <lineage>
        <taxon>Bacteria</taxon>
        <taxon>Pseudomonadati</taxon>
        <taxon>Pseudomonadota</taxon>
        <taxon>Gammaproteobacteria</taxon>
        <taxon>Vibrionales</taxon>
        <taxon>Vibrionaceae</taxon>
        <taxon>Grimontia</taxon>
    </lineage>
</organism>
<evidence type="ECO:0000313" key="2">
    <source>
        <dbReference type="EMBL" id="STO98382.1"/>
    </source>
</evidence>
<proteinExistence type="predicted"/>
<reference evidence="2 3" key="1">
    <citation type="submission" date="2018-06" db="EMBL/GenBank/DDBJ databases">
        <authorList>
            <consortium name="Pathogen Informatics"/>
            <person name="Doyle S."/>
        </authorList>
    </citation>
    <scope>NUCLEOTIDE SEQUENCE [LARGE SCALE GENOMIC DNA]</scope>
    <source>
        <strain evidence="2 3">NCTC11645</strain>
    </source>
</reference>
<dbReference type="STRING" id="673.AL542_00225"/>
<dbReference type="SUPFAM" id="SSF53720">
    <property type="entry name" value="ALDH-like"/>
    <property type="match status" value="1"/>
</dbReference>
<dbReference type="EMBL" id="UGHD01000003">
    <property type="protein sequence ID" value="STO98382.1"/>
    <property type="molecule type" value="Genomic_DNA"/>
</dbReference>
<sequence>MSMAKGVQTMNEVNHLVAQSLAVWEEWNGLGVMARKALLDTWADNIALRGESFQPAADLIRFQLAQAERLLANVHDMPGPTGESNDLYTAGRGLFLVTGDASLSVTSLAGQLAAALVAGNCAMLAVPEALAHETDALIGDLIKTGAPNRLVCVLNEAHKPGAIESAPICGVAAVAVPENLIAINRKLAARDGVLVQFVAEDNATHLHLVASPTYLLRFITERTRTINVTAVGGNATLLELGSGEH</sequence>
<dbReference type="GO" id="GO:0016491">
    <property type="term" value="F:oxidoreductase activity"/>
    <property type="evidence" value="ECO:0007669"/>
    <property type="project" value="UniProtKB-KW"/>
</dbReference>
<evidence type="ECO:0000256" key="1">
    <source>
        <dbReference type="ARBA" id="ARBA00023002"/>
    </source>
</evidence>
<keyword evidence="1" id="KW-0560">Oxidoreductase</keyword>
<dbReference type="InterPro" id="IPR016162">
    <property type="entry name" value="Ald_DH_N"/>
</dbReference>
<evidence type="ECO:0000313" key="3">
    <source>
        <dbReference type="Proteomes" id="UP000254512"/>
    </source>
</evidence>
<dbReference type="InterPro" id="IPR016161">
    <property type="entry name" value="Ald_DH/histidinol_DH"/>
</dbReference>
<protein>
    <submittedName>
        <fullName evidence="2">Bifunctional proline dehydrogenase/pyrroline-5-carboxylate dehydrogenase</fullName>
    </submittedName>
</protein>
<accession>A0A377J7B3</accession>